<dbReference type="Proteomes" id="UP000246005">
    <property type="component" value="Unassembled WGS sequence"/>
</dbReference>
<dbReference type="EMBL" id="QGHB01000005">
    <property type="protein sequence ID" value="PWK86456.1"/>
    <property type="molecule type" value="Genomic_DNA"/>
</dbReference>
<evidence type="ECO:0000256" key="1">
    <source>
        <dbReference type="SAM" id="Phobius"/>
    </source>
</evidence>
<keyword evidence="5" id="KW-1185">Reference proteome</keyword>
<gene>
    <name evidence="3" type="ORF">C8D87_113142</name>
    <name evidence="2" type="ORF">C8D88_105505</name>
</gene>
<protein>
    <submittedName>
        <fullName evidence="2">Uncharacterized protein</fullName>
    </submittedName>
</protein>
<organism evidence="2 4">
    <name type="scientific">Lentzea atacamensis</name>
    <dbReference type="NCBI Taxonomy" id="531938"/>
    <lineage>
        <taxon>Bacteria</taxon>
        <taxon>Bacillati</taxon>
        <taxon>Actinomycetota</taxon>
        <taxon>Actinomycetes</taxon>
        <taxon>Pseudonocardiales</taxon>
        <taxon>Pseudonocardiaceae</taxon>
        <taxon>Lentzea</taxon>
    </lineage>
</organism>
<dbReference type="EMBL" id="QLTT01000013">
    <property type="protein sequence ID" value="RAS59836.1"/>
    <property type="molecule type" value="Genomic_DNA"/>
</dbReference>
<keyword evidence="1" id="KW-0812">Transmembrane</keyword>
<dbReference type="RefSeq" id="WP_109637812.1">
    <property type="nucleotide sequence ID" value="NZ_QGHB01000005.1"/>
</dbReference>
<evidence type="ECO:0000313" key="5">
    <source>
        <dbReference type="Proteomes" id="UP000248714"/>
    </source>
</evidence>
<sequence>MSGRRVVHLLHLVLGKATPSTLIALSTNALAVLTGCASALWLFGFTTELFADPSDPRSRGANGALVFLAFFAVLTGRLIALRKRGLNSQVGSAPTR</sequence>
<accession>A0A316I0H2</accession>
<evidence type="ECO:0000313" key="4">
    <source>
        <dbReference type="Proteomes" id="UP000246005"/>
    </source>
</evidence>
<feature type="transmembrane region" description="Helical" evidence="1">
    <location>
        <begin position="63"/>
        <end position="80"/>
    </location>
</feature>
<evidence type="ECO:0000313" key="2">
    <source>
        <dbReference type="EMBL" id="PWK86456.1"/>
    </source>
</evidence>
<keyword evidence="1" id="KW-1133">Transmembrane helix</keyword>
<proteinExistence type="predicted"/>
<dbReference type="AlphaFoldDB" id="A0A316I0H2"/>
<keyword evidence="1" id="KW-0472">Membrane</keyword>
<comment type="caution">
    <text evidence="2">The sequence shown here is derived from an EMBL/GenBank/DDBJ whole genome shotgun (WGS) entry which is preliminary data.</text>
</comment>
<dbReference type="Proteomes" id="UP000248714">
    <property type="component" value="Unassembled WGS sequence"/>
</dbReference>
<feature type="transmembrane region" description="Helical" evidence="1">
    <location>
        <begin position="21"/>
        <end position="43"/>
    </location>
</feature>
<name>A0A316I0H2_9PSEU</name>
<reference evidence="2 4" key="1">
    <citation type="submission" date="2018-05" db="EMBL/GenBank/DDBJ databases">
        <title>Genomic Encyclopedia of Type Strains, Phase IV (KMG-IV): sequencing the most valuable type-strain genomes for metagenomic binning, comparative biology and taxonomic classification.</title>
        <authorList>
            <person name="Goeker M."/>
        </authorList>
    </citation>
    <scope>NUCLEOTIDE SEQUENCE [LARGE SCALE GENOMIC DNA]</scope>
    <source>
        <strain evidence="3 5">DSM 45479</strain>
        <strain evidence="2 4">DSM 45480</strain>
    </source>
</reference>
<evidence type="ECO:0000313" key="3">
    <source>
        <dbReference type="EMBL" id="RAS59836.1"/>
    </source>
</evidence>